<evidence type="ECO:0000313" key="2">
    <source>
        <dbReference type="EMBL" id="SUZ61218.1"/>
    </source>
</evidence>
<accession>A0A381P4S3</accession>
<keyword evidence="1" id="KW-0472">Membrane</keyword>
<evidence type="ECO:0000256" key="1">
    <source>
        <dbReference type="SAM" id="Phobius"/>
    </source>
</evidence>
<protein>
    <recommendedName>
        <fullName evidence="3">PepSY domain-containing protein</fullName>
    </recommendedName>
</protein>
<keyword evidence="1" id="KW-1133">Transmembrane helix</keyword>
<dbReference type="PANTHER" id="PTHR34219">
    <property type="entry name" value="IRON-REGULATED INNER MEMBRANE PROTEIN-RELATED"/>
    <property type="match status" value="1"/>
</dbReference>
<dbReference type="AlphaFoldDB" id="A0A381P4S3"/>
<reference evidence="2" key="1">
    <citation type="submission" date="2018-05" db="EMBL/GenBank/DDBJ databases">
        <authorList>
            <person name="Lanie J.A."/>
            <person name="Ng W.-L."/>
            <person name="Kazmierczak K.M."/>
            <person name="Andrzejewski T.M."/>
            <person name="Davidsen T.M."/>
            <person name="Wayne K.J."/>
            <person name="Tettelin H."/>
            <person name="Glass J.I."/>
            <person name="Rusch D."/>
            <person name="Podicherti R."/>
            <person name="Tsui H.-C.T."/>
            <person name="Winkler M.E."/>
        </authorList>
    </citation>
    <scope>NUCLEOTIDE SEQUENCE</scope>
</reference>
<name>A0A381P4S3_9ZZZZ</name>
<feature type="transmembrane region" description="Helical" evidence="1">
    <location>
        <begin position="195"/>
        <end position="218"/>
    </location>
</feature>
<dbReference type="EMBL" id="UINC01000788">
    <property type="protein sequence ID" value="SUZ61218.1"/>
    <property type="molecule type" value="Genomic_DNA"/>
</dbReference>
<dbReference type="Pfam" id="PF03929">
    <property type="entry name" value="PepSY_TM"/>
    <property type="match status" value="1"/>
</dbReference>
<dbReference type="InterPro" id="IPR005625">
    <property type="entry name" value="PepSY-ass_TM"/>
</dbReference>
<gene>
    <name evidence="2" type="ORF">METZ01_LOCUS14072</name>
</gene>
<sequence>MNLQKIIFWTHFVVAVAVSVIVLMLSVTAVVLTYERQLTAWSHRKYQAPPTKSQTTPLSIDELLERVAVGEPEIALSAITLRADPREPVALNVGRGDYLYASRYTGKLLNDGDGPMRRFLRSTMYWHRWFALEGADRDFGRAITGAANLGFFLLLVSGVYLLWPRTWRWHSVRSIIIFRSDLKERARDLNWHNVIGFWLFVPLLIIVTSGLVISYGWAGDLVYRAVGEVPPVSISVRDVRTNVQTNHASITPCSYQTLVERVVETVPDWKSITLTVPETSVAPVVFTVDRSNGGQPSKRLDLTFSRLDCVAYVMGGYPTYSRGQKLRSWLRYAHTGEVYGFVGQTIAGVASLGGVVLVWTGLAMAWRRFFRS</sequence>
<feature type="transmembrane region" description="Helical" evidence="1">
    <location>
        <begin position="12"/>
        <end position="34"/>
    </location>
</feature>
<organism evidence="2">
    <name type="scientific">marine metagenome</name>
    <dbReference type="NCBI Taxonomy" id="408172"/>
    <lineage>
        <taxon>unclassified sequences</taxon>
        <taxon>metagenomes</taxon>
        <taxon>ecological metagenomes</taxon>
    </lineage>
</organism>
<dbReference type="PANTHER" id="PTHR34219:SF3">
    <property type="entry name" value="BLL7967 PROTEIN"/>
    <property type="match status" value="1"/>
</dbReference>
<evidence type="ECO:0008006" key="3">
    <source>
        <dbReference type="Google" id="ProtNLM"/>
    </source>
</evidence>
<proteinExistence type="predicted"/>
<feature type="transmembrane region" description="Helical" evidence="1">
    <location>
        <begin position="142"/>
        <end position="163"/>
    </location>
</feature>
<feature type="transmembrane region" description="Helical" evidence="1">
    <location>
        <begin position="338"/>
        <end position="366"/>
    </location>
</feature>
<keyword evidence="1" id="KW-0812">Transmembrane</keyword>